<gene>
    <name evidence="4" type="ordered locus">Srot_0427</name>
</gene>
<feature type="region of interest" description="Disordered" evidence="1">
    <location>
        <begin position="167"/>
        <end position="452"/>
    </location>
</feature>
<dbReference type="InterPro" id="IPR046706">
    <property type="entry name" value="DUF6779"/>
</dbReference>
<evidence type="ECO:0000313" key="5">
    <source>
        <dbReference type="Proteomes" id="UP000002247"/>
    </source>
</evidence>
<name>D6ZBT7_SEGRD</name>
<feature type="compositionally biased region" description="Basic and acidic residues" evidence="1">
    <location>
        <begin position="366"/>
        <end position="381"/>
    </location>
</feature>
<keyword evidence="2" id="KW-1133">Transmembrane helix</keyword>
<keyword evidence="5" id="KW-1185">Reference proteome</keyword>
<feature type="transmembrane region" description="Helical" evidence="2">
    <location>
        <begin position="21"/>
        <end position="39"/>
    </location>
</feature>
<feature type="compositionally biased region" description="Low complexity" evidence="1">
    <location>
        <begin position="314"/>
        <end position="340"/>
    </location>
</feature>
<dbReference type="Pfam" id="PF20570">
    <property type="entry name" value="DUF6779"/>
    <property type="match status" value="1"/>
</dbReference>
<reference evidence="4 5" key="1">
    <citation type="journal article" date="2010" name="Stand. Genomic Sci.">
        <title>Complete genome sequence of Segniliparus rotundus type strain (CDC 1076).</title>
        <authorList>
            <person name="Sikorski J."/>
            <person name="Lapidus A."/>
            <person name="Copeland A."/>
            <person name="Misra M."/>
            <person name="Glavina Del Rio T."/>
            <person name="Nolan M."/>
            <person name="Lucas S."/>
            <person name="Chen F."/>
            <person name="Tice H."/>
            <person name="Cheng J.F."/>
            <person name="Jando M."/>
            <person name="Schneider S."/>
            <person name="Bruce D."/>
            <person name="Goodwin L."/>
            <person name="Pitluck S."/>
            <person name="Liolios K."/>
            <person name="Mikhailova N."/>
            <person name="Pati A."/>
            <person name="Ivanova N."/>
            <person name="Mavromatis K."/>
            <person name="Chen A."/>
            <person name="Palaniappan K."/>
            <person name="Chertkov O."/>
            <person name="Land M."/>
            <person name="Hauser L."/>
            <person name="Chang Y.J."/>
            <person name="Jeffries C.D."/>
            <person name="Brettin T."/>
            <person name="Detter J.C."/>
            <person name="Han C."/>
            <person name="Rohde M."/>
            <person name="Goker M."/>
            <person name="Bristow J."/>
            <person name="Eisen J.A."/>
            <person name="Markowitz V."/>
            <person name="Hugenholtz P."/>
            <person name="Kyrpides N.C."/>
            <person name="Klenk H.P."/>
        </authorList>
    </citation>
    <scope>NUCLEOTIDE SEQUENCE [LARGE SCALE GENOMIC DNA]</scope>
    <source>
        <strain evidence="5">ATCC BAA-972 / CDC 1076 / CIP 108378 / DSM 44985 / JCM 13578</strain>
    </source>
</reference>
<organism evidence="4 5">
    <name type="scientific">Segniliparus rotundus (strain ATCC BAA-972 / CDC 1076 / CIP 108378 / DSM 44985 / JCM 13578)</name>
    <dbReference type="NCBI Taxonomy" id="640132"/>
    <lineage>
        <taxon>Bacteria</taxon>
        <taxon>Bacillati</taxon>
        <taxon>Actinomycetota</taxon>
        <taxon>Actinomycetes</taxon>
        <taxon>Mycobacteriales</taxon>
        <taxon>Segniliparaceae</taxon>
        <taxon>Segniliparus</taxon>
    </lineage>
</organism>
<keyword evidence="2" id="KW-0472">Membrane</keyword>
<dbReference type="OrthoDB" id="4774085at2"/>
<dbReference type="eggNOG" id="ENOG5033Y1Q">
    <property type="taxonomic scope" value="Bacteria"/>
</dbReference>
<dbReference type="Proteomes" id="UP000002247">
    <property type="component" value="Chromosome"/>
</dbReference>
<accession>D6ZBT7</accession>
<feature type="domain" description="DUF6779" evidence="3">
    <location>
        <begin position="46"/>
        <end position="158"/>
    </location>
</feature>
<dbReference type="STRING" id="640132.Srot_0427"/>
<feature type="compositionally biased region" description="Basic and acidic residues" evidence="1">
    <location>
        <begin position="342"/>
        <end position="353"/>
    </location>
</feature>
<feature type="compositionally biased region" description="Low complexity" evidence="1">
    <location>
        <begin position="289"/>
        <end position="300"/>
    </location>
</feature>
<sequence>MTESVAPKRRKASRKGATLSVAYALCFVFAVGASVAVVYTGNDMLMRFGLVFALWAALGWAFIADQSRRKAELVSAKASDYKLIYDLQLEREIAARHHYELSLEGELRRQLTAEADSATHSALAELQQQVALLRGQLQELLDQDLEYDQPALKARATRLDELLVAKQSLAPTESQPRKRAAQAQDDAASPRLWLPSQPDQARREQPLVQEPSAPETVVEQEAQGSGAQGKEAQEPAAEQWRHDEQQAAWPQQPEAWLQDQRRQPSSLQALVDPEPQERPAGWQQPKAPPMAGMEPAAAAGQTVDYPSWYSQSEAAPSAVVEPQQQQQPGAAGQDAGKAPGSGRHEQRDAEPQPRSEPSSGKAGKSKHADKADRAKPAESRGGRRAKPAAGEDSSVPAQEQSAAADTLAAAHASGHSVNELLSRLSPDEAAGYHGRRRRARAQDAAVSDEDMR</sequence>
<evidence type="ECO:0000256" key="1">
    <source>
        <dbReference type="SAM" id="MobiDB-lite"/>
    </source>
</evidence>
<protein>
    <recommendedName>
        <fullName evidence="3">DUF6779 domain-containing protein</fullName>
    </recommendedName>
</protein>
<dbReference type="KEGG" id="srt:Srot_0427"/>
<evidence type="ECO:0000259" key="3">
    <source>
        <dbReference type="Pfam" id="PF20570"/>
    </source>
</evidence>
<feature type="compositionally biased region" description="Low complexity" evidence="1">
    <location>
        <begin position="397"/>
        <end position="412"/>
    </location>
</feature>
<evidence type="ECO:0000256" key="2">
    <source>
        <dbReference type="SAM" id="Phobius"/>
    </source>
</evidence>
<evidence type="ECO:0000313" key="4">
    <source>
        <dbReference type="EMBL" id="ADG96914.1"/>
    </source>
</evidence>
<keyword evidence="2" id="KW-0812">Transmembrane</keyword>
<dbReference type="AlphaFoldDB" id="D6ZBT7"/>
<feature type="transmembrane region" description="Helical" evidence="2">
    <location>
        <begin position="45"/>
        <end position="63"/>
    </location>
</feature>
<dbReference type="EMBL" id="CP001958">
    <property type="protein sequence ID" value="ADG96914.1"/>
    <property type="molecule type" value="Genomic_DNA"/>
</dbReference>
<dbReference type="HOGENOM" id="CLU_547343_0_0_11"/>
<dbReference type="RefSeq" id="WP_013137370.1">
    <property type="nucleotide sequence ID" value="NC_014168.1"/>
</dbReference>
<proteinExistence type="predicted"/>
<feature type="compositionally biased region" description="Low complexity" evidence="1">
    <location>
        <begin position="246"/>
        <end position="256"/>
    </location>
</feature>